<evidence type="ECO:0000313" key="2">
    <source>
        <dbReference type="Proteomes" id="UP001596171"/>
    </source>
</evidence>
<proteinExistence type="predicted"/>
<sequence>MFIELDGEKAKHLTALELKQFLDRLPDEFLKQVVIQQDDVIFRKAILQQNAEIETPTLFFEEY</sequence>
<organism evidence="1 2">
    <name type="scientific">Lactiplantibacillus nangangensis</name>
    <dbReference type="NCBI Taxonomy" id="2559917"/>
    <lineage>
        <taxon>Bacteria</taxon>
        <taxon>Bacillati</taxon>
        <taxon>Bacillota</taxon>
        <taxon>Bacilli</taxon>
        <taxon>Lactobacillales</taxon>
        <taxon>Lactobacillaceae</taxon>
        <taxon>Lactiplantibacillus</taxon>
    </lineage>
</organism>
<dbReference type="EMBL" id="JBHSSE010000016">
    <property type="protein sequence ID" value="MFC6201725.1"/>
    <property type="molecule type" value="Genomic_DNA"/>
</dbReference>
<gene>
    <name evidence="1" type="ORF">ACFP1L_07550</name>
</gene>
<reference evidence="2" key="1">
    <citation type="journal article" date="2019" name="Int. J. Syst. Evol. Microbiol.">
        <title>The Global Catalogue of Microorganisms (GCM) 10K type strain sequencing project: providing services to taxonomists for standard genome sequencing and annotation.</title>
        <authorList>
            <consortium name="The Broad Institute Genomics Platform"/>
            <consortium name="The Broad Institute Genome Sequencing Center for Infectious Disease"/>
            <person name="Wu L."/>
            <person name="Ma J."/>
        </authorList>
    </citation>
    <scope>NUCLEOTIDE SEQUENCE [LARGE SCALE GENOMIC DNA]</scope>
    <source>
        <strain evidence="2">CCM 8930</strain>
    </source>
</reference>
<evidence type="ECO:0000313" key="1">
    <source>
        <dbReference type="EMBL" id="MFC6201725.1"/>
    </source>
</evidence>
<name>A0ABW1SJ27_9LACO</name>
<comment type="caution">
    <text evidence="1">The sequence shown here is derived from an EMBL/GenBank/DDBJ whole genome shotgun (WGS) entry which is preliminary data.</text>
</comment>
<dbReference type="RefSeq" id="WP_137615340.1">
    <property type="nucleotide sequence ID" value="NZ_BJDI01000002.1"/>
</dbReference>
<accession>A0ABW1SJ27</accession>
<keyword evidence="2" id="KW-1185">Reference proteome</keyword>
<dbReference type="Proteomes" id="UP001596171">
    <property type="component" value="Unassembled WGS sequence"/>
</dbReference>
<protein>
    <submittedName>
        <fullName evidence="1">Uncharacterized protein</fullName>
    </submittedName>
</protein>